<evidence type="ECO:0000256" key="10">
    <source>
        <dbReference type="ARBA" id="ARBA00022840"/>
    </source>
</evidence>
<comment type="function">
    <text evidence="1">Confers resistance to late blight (Phytophthora infestans) races carrying the avirulence gene Avr1. Resistance proteins guard the plant against pathogens that contain an appropriate avirulence protein via an indirect interaction with this avirulence protein. That triggers a defense system including the hypersensitive response, which restricts the pathogen growth.</text>
</comment>
<dbReference type="SUPFAM" id="SSF52540">
    <property type="entry name" value="P-loop containing nucleoside triphosphate hydrolases"/>
    <property type="match status" value="1"/>
</dbReference>
<dbReference type="GO" id="GO:0005524">
    <property type="term" value="F:ATP binding"/>
    <property type="evidence" value="ECO:0007669"/>
    <property type="project" value="UniProtKB-KW"/>
</dbReference>
<dbReference type="FunFam" id="3.40.50.300:FF:001091">
    <property type="entry name" value="Probable disease resistance protein At1g61300"/>
    <property type="match status" value="1"/>
</dbReference>
<evidence type="ECO:0000256" key="6">
    <source>
        <dbReference type="ARBA" id="ARBA00022667"/>
    </source>
</evidence>
<sequence>MSSKEEELDLSAPIPIFSFQKSQRKSSLLNCLIKIVVDHVSKLSSQHGHVIHLLRSLEYTSRFEYNDTVRNNCKIFVSLVQKLKVHFTVPNQQIMSHISLNLNPNQVVSVFINFHLLMIEVILYFKAGSIARVKGSIQNLQTELGFLITFLGDTAMHLQPTENIVTDIEAMVNEVGRFLYFFFFTIILLVITMKKGIGFEAVVNEVGSLLRNKYFDLIEDLKLQTTKEEKGNEKKGKKLVVTQKEITSIKALVQEVRSFLQPFFMVTESGELVLALSNLLTKFDLLKTKIKEHCIAVSKIPSDITPKTAVVSVFIVDSVLDDLMYTLNNNSDKIIGVEDQIVRLHKELMSLRCSVTDIAVQQEAEHEELMIQIGDIAYEVEYVINSFPHVWYLTLRLPQLVEKIHLLKMAIEETKNNIDAAGIQEVAKYPGEQVLSQFTKYPVFGNTIVGFEKVETKIVRQLVRGSDQLQIISIFGMPGIGKTTLANKLYNDPFVVDHFDKRSWGVVSQTYNKKKLLIEILCSTSHSKRDTLKNMEEESLTLKLYQSLKGLRYLIVIDDIWDINVWNDLERYFPKDGVGSRILFTTRNKEVGSKASPRSIINTLPLLSEAESWELLQQKVFKDENCPQELLDIGKQIAINCHGLPLAVVIIAAVLSNMEKKEHLWQKVERNLSSHLSDNENKFMQALELSYKHLPNHLKLCFLYFGTYEEDEEIPIQDLISLWVAEGFIKKEEQKCLEDVALKYLMELIDRSLIIVHERRSNGEVKSCKIHDLLREMCSRIGEKMNFLKLVNYNEDDPPMFFSQVLMHEQFHCTNINYGESRFHSLPFSLHVRSLVFDCGYLTERSTVITSSFKVLRAFHLCGISYDHHLIGIERLVHLRYLVISCKLPPMESFHKLEYLIVDTVNEIEIPEILLTMLSLRHMHFTGGAYFSASCRQQAIKDECFKMSYNLRSISVLRIFDETDEKILRCLHNLRRLKVKVGSSLNYSFDFLKQLESLKLHSIFGVSSSSLISLPLNLKQLTLVNLHVSPKQMETIGRLEYLEVLKLQHIAFEGEQWDTSEGEFPQLKFLKLNDVQLAEWNALGDNFPTLQRLVLQKCDNLKNGIPPSFCVILTLQMTEVDRCTKAVEVSAKQILEEQLDIGNEELKVIISGRKSERKEQEECESESEEKEESEEHEASESEEQEESKSEEKEESENEEFTD</sequence>
<dbReference type="Proteomes" id="UP000594638">
    <property type="component" value="Unassembled WGS sequence"/>
</dbReference>
<evidence type="ECO:0000313" key="16">
    <source>
        <dbReference type="Proteomes" id="UP000594638"/>
    </source>
</evidence>
<dbReference type="GO" id="GO:0051607">
    <property type="term" value="P:defense response to virus"/>
    <property type="evidence" value="ECO:0007669"/>
    <property type="project" value="UniProtKB-ARBA"/>
</dbReference>
<dbReference type="Gene3D" id="1.10.8.430">
    <property type="entry name" value="Helical domain of apoptotic protease-activating factors"/>
    <property type="match status" value="1"/>
</dbReference>
<keyword evidence="4" id="KW-0963">Cytoplasm</keyword>
<dbReference type="AlphaFoldDB" id="A0A8S0UPF6"/>
<feature type="domain" description="Disease resistance R13L4/SHOC-2-like LRR" evidence="14">
    <location>
        <begin position="831"/>
        <end position="1101"/>
    </location>
</feature>
<feature type="domain" description="NB-ARC" evidence="12">
    <location>
        <begin position="454"/>
        <end position="624"/>
    </location>
</feature>
<dbReference type="InterPro" id="IPR055414">
    <property type="entry name" value="LRR_R13L4/SHOC2-like"/>
</dbReference>
<dbReference type="InterPro" id="IPR027417">
    <property type="entry name" value="P-loop_NTPase"/>
</dbReference>
<dbReference type="PANTHER" id="PTHR23155:SF1152">
    <property type="entry name" value="AAA+ ATPASE DOMAIN-CONTAINING PROTEIN"/>
    <property type="match status" value="1"/>
</dbReference>
<evidence type="ECO:0000259" key="12">
    <source>
        <dbReference type="Pfam" id="PF00931"/>
    </source>
</evidence>
<keyword evidence="7" id="KW-0677">Repeat</keyword>
<comment type="similarity">
    <text evidence="3">Belongs to the disease resistance NB-LRR family.</text>
</comment>
<evidence type="ECO:0000256" key="4">
    <source>
        <dbReference type="ARBA" id="ARBA00022490"/>
    </source>
</evidence>
<feature type="compositionally biased region" description="Acidic residues" evidence="11">
    <location>
        <begin position="1192"/>
        <end position="1202"/>
    </location>
</feature>
<dbReference type="CDD" id="cd14798">
    <property type="entry name" value="RX-CC_like"/>
    <property type="match status" value="1"/>
</dbReference>
<evidence type="ECO:0000256" key="8">
    <source>
        <dbReference type="ARBA" id="ARBA00022741"/>
    </source>
</evidence>
<feature type="domain" description="Disease resistance protein winged helix" evidence="13">
    <location>
        <begin position="708"/>
        <end position="777"/>
    </location>
</feature>
<dbReference type="EMBL" id="CACTIH010009039">
    <property type="protein sequence ID" value="CAA3020504.1"/>
    <property type="molecule type" value="Genomic_DNA"/>
</dbReference>
<dbReference type="Gene3D" id="3.80.10.10">
    <property type="entry name" value="Ribonuclease Inhibitor"/>
    <property type="match status" value="1"/>
</dbReference>
<dbReference type="PANTHER" id="PTHR23155">
    <property type="entry name" value="DISEASE RESISTANCE PROTEIN RP"/>
    <property type="match status" value="1"/>
</dbReference>
<gene>
    <name evidence="15" type="ORF">OLEA9_A100214</name>
</gene>
<dbReference type="InterPro" id="IPR044974">
    <property type="entry name" value="Disease_R_plants"/>
</dbReference>
<comment type="subcellular location">
    <subcellularLocation>
        <location evidence="2">Cytoplasm</location>
    </subcellularLocation>
</comment>
<dbReference type="InterPro" id="IPR032675">
    <property type="entry name" value="LRR_dom_sf"/>
</dbReference>
<dbReference type="InterPro" id="IPR058922">
    <property type="entry name" value="WHD_DRP"/>
</dbReference>
<protein>
    <submittedName>
        <fullName evidence="15">Late blight resistance homolog R1A-3 isoform X1</fullName>
    </submittedName>
</protein>
<dbReference type="Gene3D" id="1.10.10.10">
    <property type="entry name" value="Winged helix-like DNA-binding domain superfamily/Winged helix DNA-binding domain"/>
    <property type="match status" value="1"/>
</dbReference>
<dbReference type="Pfam" id="PF23559">
    <property type="entry name" value="WHD_DRP"/>
    <property type="match status" value="1"/>
</dbReference>
<dbReference type="GO" id="GO:0009626">
    <property type="term" value="P:plant-type hypersensitive response"/>
    <property type="evidence" value="ECO:0007669"/>
    <property type="project" value="UniProtKB-KW"/>
</dbReference>
<accession>A0A8S0UPF6</accession>
<dbReference type="SUPFAM" id="SSF52058">
    <property type="entry name" value="L domain-like"/>
    <property type="match status" value="1"/>
</dbReference>
<keyword evidence="16" id="KW-1185">Reference proteome</keyword>
<dbReference type="FunFam" id="1.10.10.10:FF:000322">
    <property type="entry name" value="Probable disease resistance protein At1g63360"/>
    <property type="match status" value="1"/>
</dbReference>
<name>A0A8S0UPF6_OLEEU</name>
<dbReference type="Pfam" id="PF23598">
    <property type="entry name" value="LRR_14"/>
    <property type="match status" value="1"/>
</dbReference>
<dbReference type="OrthoDB" id="912409at2759"/>
<dbReference type="InterPro" id="IPR042197">
    <property type="entry name" value="Apaf_helical"/>
</dbReference>
<evidence type="ECO:0000256" key="1">
    <source>
        <dbReference type="ARBA" id="ARBA00002074"/>
    </source>
</evidence>
<keyword evidence="10" id="KW-0067">ATP-binding</keyword>
<reference evidence="15 16" key="1">
    <citation type="submission" date="2019-12" db="EMBL/GenBank/DDBJ databases">
        <authorList>
            <person name="Alioto T."/>
            <person name="Alioto T."/>
            <person name="Gomez Garrido J."/>
        </authorList>
    </citation>
    <scope>NUCLEOTIDE SEQUENCE [LARGE SCALE GENOMIC DNA]</scope>
</reference>
<organism evidence="15 16">
    <name type="scientific">Olea europaea subsp. europaea</name>
    <dbReference type="NCBI Taxonomy" id="158383"/>
    <lineage>
        <taxon>Eukaryota</taxon>
        <taxon>Viridiplantae</taxon>
        <taxon>Streptophyta</taxon>
        <taxon>Embryophyta</taxon>
        <taxon>Tracheophyta</taxon>
        <taxon>Spermatophyta</taxon>
        <taxon>Magnoliopsida</taxon>
        <taxon>eudicotyledons</taxon>
        <taxon>Gunneridae</taxon>
        <taxon>Pentapetalae</taxon>
        <taxon>asterids</taxon>
        <taxon>lamiids</taxon>
        <taxon>Lamiales</taxon>
        <taxon>Oleaceae</taxon>
        <taxon>Oleeae</taxon>
        <taxon>Olea</taxon>
    </lineage>
</organism>
<keyword evidence="6" id="KW-0381">Hypersensitive response</keyword>
<keyword evidence="5" id="KW-0433">Leucine-rich repeat</keyword>
<evidence type="ECO:0000256" key="2">
    <source>
        <dbReference type="ARBA" id="ARBA00004496"/>
    </source>
</evidence>
<dbReference type="Gene3D" id="3.40.50.300">
    <property type="entry name" value="P-loop containing nucleotide triphosphate hydrolases"/>
    <property type="match status" value="1"/>
</dbReference>
<proteinExistence type="inferred from homology"/>
<dbReference type="InterPro" id="IPR038005">
    <property type="entry name" value="RX-like_CC"/>
</dbReference>
<dbReference type="InterPro" id="IPR002182">
    <property type="entry name" value="NB-ARC"/>
</dbReference>
<dbReference type="Pfam" id="PF00931">
    <property type="entry name" value="NB-ARC"/>
    <property type="match status" value="1"/>
</dbReference>
<comment type="caution">
    <text evidence="15">The sequence shown here is derived from an EMBL/GenBank/DDBJ whole genome shotgun (WGS) entry which is preliminary data.</text>
</comment>
<feature type="compositionally biased region" description="Acidic residues" evidence="11">
    <location>
        <begin position="1161"/>
        <end position="1185"/>
    </location>
</feature>
<dbReference type="PRINTS" id="PR00364">
    <property type="entry name" value="DISEASERSIST"/>
</dbReference>
<dbReference type="GO" id="GO:0043531">
    <property type="term" value="F:ADP binding"/>
    <property type="evidence" value="ECO:0007669"/>
    <property type="project" value="InterPro"/>
</dbReference>
<evidence type="ECO:0000256" key="3">
    <source>
        <dbReference type="ARBA" id="ARBA00008894"/>
    </source>
</evidence>
<dbReference type="Gramene" id="OE9A100214T1">
    <property type="protein sequence ID" value="OE9A100214C1"/>
    <property type="gene ID" value="OE9A100214"/>
</dbReference>
<evidence type="ECO:0000256" key="11">
    <source>
        <dbReference type="SAM" id="MobiDB-lite"/>
    </source>
</evidence>
<evidence type="ECO:0000313" key="15">
    <source>
        <dbReference type="EMBL" id="CAA3020504.1"/>
    </source>
</evidence>
<feature type="region of interest" description="Disordered" evidence="11">
    <location>
        <begin position="1154"/>
        <end position="1202"/>
    </location>
</feature>
<evidence type="ECO:0000256" key="7">
    <source>
        <dbReference type="ARBA" id="ARBA00022737"/>
    </source>
</evidence>
<evidence type="ECO:0000256" key="9">
    <source>
        <dbReference type="ARBA" id="ARBA00022821"/>
    </source>
</evidence>
<keyword evidence="8" id="KW-0547">Nucleotide-binding</keyword>
<evidence type="ECO:0000259" key="13">
    <source>
        <dbReference type="Pfam" id="PF23559"/>
    </source>
</evidence>
<keyword evidence="9" id="KW-0611">Plant defense</keyword>
<evidence type="ECO:0000256" key="5">
    <source>
        <dbReference type="ARBA" id="ARBA00022614"/>
    </source>
</evidence>
<dbReference type="GO" id="GO:0005737">
    <property type="term" value="C:cytoplasm"/>
    <property type="evidence" value="ECO:0007669"/>
    <property type="project" value="UniProtKB-SubCell"/>
</dbReference>
<dbReference type="InterPro" id="IPR036388">
    <property type="entry name" value="WH-like_DNA-bd_sf"/>
</dbReference>
<evidence type="ECO:0000259" key="14">
    <source>
        <dbReference type="Pfam" id="PF23598"/>
    </source>
</evidence>